<protein>
    <submittedName>
        <fullName evidence="1">Uncharacterized protein</fullName>
    </submittedName>
</protein>
<sequence length="152" mass="17594">MSQFKEKIRAWWSGSGIDYKSRLEEVQGRRWDIEQGKTARVKAKGIPSIRYGLHMRGHGVSCIPIQTWPSMWRLSKALDAWKLVDRLRTSRRGIYPRQYPGRFASSVQQLLHVSRGYSPSTNSRMRSVSMRRMFSDDHAFPEVRIGHGSSSL</sequence>
<evidence type="ECO:0000313" key="2">
    <source>
        <dbReference type="Proteomes" id="UP000054565"/>
    </source>
</evidence>
<organism evidence="1 2">
    <name type="scientific">Coccidioides immitis RMSCC 2394</name>
    <dbReference type="NCBI Taxonomy" id="404692"/>
    <lineage>
        <taxon>Eukaryota</taxon>
        <taxon>Fungi</taxon>
        <taxon>Dikarya</taxon>
        <taxon>Ascomycota</taxon>
        <taxon>Pezizomycotina</taxon>
        <taxon>Eurotiomycetes</taxon>
        <taxon>Eurotiomycetidae</taxon>
        <taxon>Onygenales</taxon>
        <taxon>Onygenaceae</taxon>
        <taxon>Coccidioides</taxon>
    </lineage>
</organism>
<evidence type="ECO:0000313" key="1">
    <source>
        <dbReference type="EMBL" id="KMP06440.1"/>
    </source>
</evidence>
<gene>
    <name evidence="1" type="ORF">CIRG_06121</name>
</gene>
<name>A0A0J6YFI4_COCIT</name>
<dbReference type="Proteomes" id="UP000054565">
    <property type="component" value="Unassembled WGS sequence"/>
</dbReference>
<dbReference type="EMBL" id="DS028096">
    <property type="protein sequence ID" value="KMP06440.1"/>
    <property type="molecule type" value="Genomic_DNA"/>
</dbReference>
<accession>A0A0J6YFI4</accession>
<reference evidence="2" key="1">
    <citation type="journal article" date="2010" name="Genome Res.">
        <title>Population genomic sequencing of Coccidioides fungi reveals recent hybridization and transposon control.</title>
        <authorList>
            <person name="Neafsey D.E."/>
            <person name="Barker B.M."/>
            <person name="Sharpton T.J."/>
            <person name="Stajich J.E."/>
            <person name="Park D.J."/>
            <person name="Whiston E."/>
            <person name="Hung C.-Y."/>
            <person name="McMahan C."/>
            <person name="White J."/>
            <person name="Sykes S."/>
            <person name="Heiman D."/>
            <person name="Young S."/>
            <person name="Zeng Q."/>
            <person name="Abouelleil A."/>
            <person name="Aftuck L."/>
            <person name="Bessette D."/>
            <person name="Brown A."/>
            <person name="FitzGerald M."/>
            <person name="Lui A."/>
            <person name="Macdonald J.P."/>
            <person name="Priest M."/>
            <person name="Orbach M.J."/>
            <person name="Galgiani J.N."/>
            <person name="Kirkland T.N."/>
            <person name="Cole G.T."/>
            <person name="Birren B.W."/>
            <person name="Henn M.R."/>
            <person name="Taylor J.W."/>
            <person name="Rounsley S.D."/>
        </authorList>
    </citation>
    <scope>NUCLEOTIDE SEQUENCE [LARGE SCALE GENOMIC DNA]</scope>
    <source>
        <strain evidence="2">RMSCC 2394</strain>
    </source>
</reference>
<dbReference type="AlphaFoldDB" id="A0A0J6YFI4"/>
<proteinExistence type="predicted"/>